<sequence>MNTEPAQPAKPIVCVEDSRAQRIQRSQARIRDRGGIFVPQNRNTLAEFLLARGVNGESPSRIHASHGRRKRSPSSSPIRQIKRPKEATARSTREKTASKGRKSMLQKEAEEFSDADSSRNPSGKCKAAPTKTVAAGKNKGKSKATASTDDRPAPKKRGRPPKKKAEDTVKTSTTKPSKPKASKSSSDKAGVALSVVVEGTRDEGEPEPGPSRPRKATRAKLKLDADSDMESVDDVLVKPQVPPKVKIGPPSKAHRRKGDDTEPQKSQPKKSQQAPRVKSEDIELPKPYSEPPDHHTTKADPPSKPKPVKRTEGQTSITSSKPARKPAAAKDAAPTGANTTNLRKKRARAPLQDVEEMDTVNDEQPEKPAKRPKRDKQRVSAKTTNVTSDDDAVESAAKLAKKRVSSRTAASKTKPTSKTLKENTVETKISSPARGRTKPASQRSKPRKSVMARVLGAASEALELDDEPDPIDFLS</sequence>
<feature type="compositionally biased region" description="Low complexity" evidence="1">
    <location>
        <begin position="237"/>
        <end position="250"/>
    </location>
</feature>
<feature type="compositionally biased region" description="Basic and acidic residues" evidence="1">
    <location>
        <begin position="291"/>
        <end position="303"/>
    </location>
</feature>
<evidence type="ECO:0000313" key="2">
    <source>
        <dbReference type="EMBL" id="KAL0952482.1"/>
    </source>
</evidence>
<dbReference type="EMBL" id="JASNQZ010000010">
    <property type="protein sequence ID" value="KAL0952482.1"/>
    <property type="molecule type" value="Genomic_DNA"/>
</dbReference>
<feature type="region of interest" description="Disordered" evidence="1">
    <location>
        <begin position="52"/>
        <end position="452"/>
    </location>
</feature>
<reference evidence="3" key="1">
    <citation type="submission" date="2024-06" db="EMBL/GenBank/DDBJ databases">
        <title>Multi-omics analyses provide insights into the biosynthesis of the anticancer antibiotic pleurotin in Hohenbuehelia grisea.</title>
        <authorList>
            <person name="Weaver J.A."/>
            <person name="Alberti F."/>
        </authorList>
    </citation>
    <scope>NUCLEOTIDE SEQUENCE [LARGE SCALE GENOMIC DNA]</scope>
    <source>
        <strain evidence="3">T-177</strain>
    </source>
</reference>
<gene>
    <name evidence="2" type="ORF">HGRIS_006746</name>
</gene>
<evidence type="ECO:0000313" key="3">
    <source>
        <dbReference type="Proteomes" id="UP001556367"/>
    </source>
</evidence>
<name>A0ABR3JA75_9AGAR</name>
<feature type="compositionally biased region" description="Acidic residues" evidence="1">
    <location>
        <begin position="353"/>
        <end position="363"/>
    </location>
</feature>
<feature type="compositionally biased region" description="Low complexity" evidence="1">
    <location>
        <begin position="264"/>
        <end position="273"/>
    </location>
</feature>
<comment type="caution">
    <text evidence="2">The sequence shown here is derived from an EMBL/GenBank/DDBJ whole genome shotgun (WGS) entry which is preliminary data.</text>
</comment>
<protein>
    <submittedName>
        <fullName evidence="2">Uncharacterized protein</fullName>
    </submittedName>
</protein>
<feature type="compositionally biased region" description="Low complexity" evidence="1">
    <location>
        <begin position="406"/>
        <end position="418"/>
    </location>
</feature>
<keyword evidence="3" id="KW-1185">Reference proteome</keyword>
<feature type="compositionally biased region" description="Basic and acidic residues" evidence="1">
    <location>
        <begin position="83"/>
        <end position="97"/>
    </location>
</feature>
<feature type="compositionally biased region" description="Basic residues" evidence="1">
    <location>
        <begin position="63"/>
        <end position="72"/>
    </location>
</feature>
<evidence type="ECO:0000256" key="1">
    <source>
        <dbReference type="SAM" id="MobiDB-lite"/>
    </source>
</evidence>
<accession>A0ABR3JA75</accession>
<feature type="compositionally biased region" description="Low complexity" evidence="1">
    <location>
        <begin position="325"/>
        <end position="334"/>
    </location>
</feature>
<organism evidence="2 3">
    <name type="scientific">Hohenbuehelia grisea</name>
    <dbReference type="NCBI Taxonomy" id="104357"/>
    <lineage>
        <taxon>Eukaryota</taxon>
        <taxon>Fungi</taxon>
        <taxon>Dikarya</taxon>
        <taxon>Basidiomycota</taxon>
        <taxon>Agaricomycotina</taxon>
        <taxon>Agaricomycetes</taxon>
        <taxon>Agaricomycetidae</taxon>
        <taxon>Agaricales</taxon>
        <taxon>Pleurotineae</taxon>
        <taxon>Pleurotaceae</taxon>
        <taxon>Hohenbuehelia</taxon>
    </lineage>
</organism>
<dbReference type="Proteomes" id="UP001556367">
    <property type="component" value="Unassembled WGS sequence"/>
</dbReference>
<proteinExistence type="predicted"/>